<keyword evidence="2" id="KW-1185">Reference proteome</keyword>
<organism evidence="1 2">
    <name type="scientific">Trichothecium roseum</name>
    <dbReference type="NCBI Taxonomy" id="47278"/>
    <lineage>
        <taxon>Eukaryota</taxon>
        <taxon>Fungi</taxon>
        <taxon>Dikarya</taxon>
        <taxon>Ascomycota</taxon>
        <taxon>Pezizomycotina</taxon>
        <taxon>Sordariomycetes</taxon>
        <taxon>Hypocreomycetidae</taxon>
        <taxon>Hypocreales</taxon>
        <taxon>Hypocreales incertae sedis</taxon>
        <taxon>Trichothecium</taxon>
    </lineage>
</organism>
<comment type="caution">
    <text evidence="1">The sequence shown here is derived from an EMBL/GenBank/DDBJ whole genome shotgun (WGS) entry which is preliminary data.</text>
</comment>
<protein>
    <submittedName>
        <fullName evidence="1">Uncharacterized protein</fullName>
    </submittedName>
</protein>
<sequence length="513" mass="52261">MMPNDDVVSPPQPAQPAAAPPRLLALNPVPASVLAANEARRLSRVARLGRLRTGCDGVDDYVLMGGLERGCVVGLSAEEEDEFGVPFGLQILARNLAAGSLGRALLVTPKPLGTILPALESSIKACVTAAAAASSDETQQEQQEQQQKKTAGEREVEAEEKARALLDRVMISCVFDMDGLWEVLAELDRPVAIPDSQSDNDGDDDDGSSGGGGGKEEEQGGAGGAGGGGAGGKLEMVVVTHYSALLAGLFTQRPHAAAHEFQGLLSSHARHLSRELPSHPTILLLNSTTTTNTTAGPAGRGPGGGGGDGGGVVAGREKRATDPTLRSVFAPPPPSSAQGYRRHYHKEASDGDGDGDGGGRTAAAAAAVIRPSFGLVFAQALDLHILCTKIPRTRADADAVFNNNNNNNNNNGGGGGNSGLRGAGAGTGAGTGAEYVTAVEVLLDVGGVWEGRTGAGRKSREQRWSAVTRRAVSAGDGAGGMFRDAFGSGHGRAGRGGDVGEVRLAAGFGGPRV</sequence>
<proteinExistence type="predicted"/>
<evidence type="ECO:0000313" key="2">
    <source>
        <dbReference type="Proteomes" id="UP001163324"/>
    </source>
</evidence>
<dbReference type="Proteomes" id="UP001163324">
    <property type="component" value="Chromosome 1"/>
</dbReference>
<reference evidence="1" key="1">
    <citation type="submission" date="2022-10" db="EMBL/GenBank/DDBJ databases">
        <title>Complete Genome of Trichothecium roseum strain YXFP-22015, a Plant Pathogen Isolated from Citrus.</title>
        <authorList>
            <person name="Wang Y."/>
            <person name="Zhu L."/>
        </authorList>
    </citation>
    <scope>NUCLEOTIDE SEQUENCE</scope>
    <source>
        <strain evidence="1">YXFP-22015</strain>
    </source>
</reference>
<accession>A0ACC0VEN0</accession>
<evidence type="ECO:0000313" key="1">
    <source>
        <dbReference type="EMBL" id="KAI9904160.1"/>
    </source>
</evidence>
<name>A0ACC0VEN0_9HYPO</name>
<gene>
    <name evidence="1" type="ORF">N3K66_000689</name>
</gene>
<dbReference type="EMBL" id="CM047940">
    <property type="protein sequence ID" value="KAI9904160.1"/>
    <property type="molecule type" value="Genomic_DNA"/>
</dbReference>